<name>A0A444V858_ACIRT</name>
<keyword evidence="2" id="KW-1185">Reference proteome</keyword>
<dbReference type="EMBL" id="SCEB01001571">
    <property type="protein sequence ID" value="RXM96540.1"/>
    <property type="molecule type" value="Genomic_DNA"/>
</dbReference>
<comment type="caution">
    <text evidence="1">The sequence shown here is derived from an EMBL/GenBank/DDBJ whole genome shotgun (WGS) entry which is preliminary data.</text>
</comment>
<reference evidence="1 2" key="1">
    <citation type="submission" date="2019-01" db="EMBL/GenBank/DDBJ databases">
        <title>Draft Genome and Complete Hox-Cluster Characterization of the Sterlet Sturgeon (Acipenser ruthenus).</title>
        <authorList>
            <person name="Wei Q."/>
        </authorList>
    </citation>
    <scope>NUCLEOTIDE SEQUENCE [LARGE SCALE GENOMIC DNA]</scope>
    <source>
        <strain evidence="1">WHYD16114868_AA</strain>
        <tissue evidence="1">Blood</tissue>
    </source>
</reference>
<sequence length="213" mass="23848">MATDVGVYKGPKNNTVVLHAVVAGSDTLDLVARFLNNGKLKIVHLPPIPVAYAYTRTTKAVEDILDAYASDVHDQVTYNIELALEETREGAIADFVLCFEEHVVKRVTVMGSLGLSDKSPYFEGLMKEHDFLLDRVFMFFNTVTVVDADSGSTCADLCRFFCDSPTFVKSAFSMPLALSHRDIFVTSSTVEVMYGINERWQKWYVIINKNKTN</sequence>
<accession>A0A444V858</accession>
<dbReference type="Proteomes" id="UP000289886">
    <property type="component" value="Unassembled WGS sequence"/>
</dbReference>
<proteinExistence type="predicted"/>
<evidence type="ECO:0000313" key="1">
    <source>
        <dbReference type="EMBL" id="RXM96540.1"/>
    </source>
</evidence>
<protein>
    <submittedName>
        <fullName evidence="1">Uncharacterized protein</fullName>
    </submittedName>
</protein>
<gene>
    <name evidence="1" type="ORF">EOD39_15526</name>
</gene>
<dbReference type="AlphaFoldDB" id="A0A444V858"/>
<evidence type="ECO:0000313" key="2">
    <source>
        <dbReference type="Proteomes" id="UP000289886"/>
    </source>
</evidence>
<organism evidence="1 2">
    <name type="scientific">Acipenser ruthenus</name>
    <name type="common">Sterlet sturgeon</name>
    <dbReference type="NCBI Taxonomy" id="7906"/>
    <lineage>
        <taxon>Eukaryota</taxon>
        <taxon>Metazoa</taxon>
        <taxon>Chordata</taxon>
        <taxon>Craniata</taxon>
        <taxon>Vertebrata</taxon>
        <taxon>Euteleostomi</taxon>
        <taxon>Actinopterygii</taxon>
        <taxon>Chondrostei</taxon>
        <taxon>Acipenseriformes</taxon>
        <taxon>Acipenseridae</taxon>
        <taxon>Acipenser</taxon>
    </lineage>
</organism>